<keyword evidence="2" id="KW-1185">Reference proteome</keyword>
<protein>
    <submittedName>
        <fullName evidence="1">Uncharacterized protein</fullName>
    </submittedName>
</protein>
<dbReference type="AlphaFoldDB" id="A0AA38IM55"/>
<evidence type="ECO:0000313" key="2">
    <source>
        <dbReference type="Proteomes" id="UP001168821"/>
    </source>
</evidence>
<dbReference type="EMBL" id="JALNTZ010000003">
    <property type="protein sequence ID" value="KAJ3657409.1"/>
    <property type="molecule type" value="Genomic_DNA"/>
</dbReference>
<name>A0AA38IM55_9CUCU</name>
<gene>
    <name evidence="1" type="ORF">Zmor_009216</name>
</gene>
<comment type="caution">
    <text evidence="1">The sequence shown here is derived from an EMBL/GenBank/DDBJ whole genome shotgun (WGS) entry which is preliminary data.</text>
</comment>
<sequence>MGLTLCPSSCTHTLCAGQVLWAQGRRNSLPEMVAGVGYPRGLGVREGCFGAIVNENDNFQRYDFIVVTSGRSISSLVVMSRCFCKHSESFLISCDHTSSGFIEGTW</sequence>
<reference evidence="1" key="1">
    <citation type="journal article" date="2023" name="G3 (Bethesda)">
        <title>Whole genome assemblies of Zophobas morio and Tenebrio molitor.</title>
        <authorList>
            <person name="Kaur S."/>
            <person name="Stinson S.A."/>
            <person name="diCenzo G.C."/>
        </authorList>
    </citation>
    <scope>NUCLEOTIDE SEQUENCE</scope>
    <source>
        <strain evidence="1">QUZm001</strain>
    </source>
</reference>
<proteinExistence type="predicted"/>
<organism evidence="1 2">
    <name type="scientific">Zophobas morio</name>
    <dbReference type="NCBI Taxonomy" id="2755281"/>
    <lineage>
        <taxon>Eukaryota</taxon>
        <taxon>Metazoa</taxon>
        <taxon>Ecdysozoa</taxon>
        <taxon>Arthropoda</taxon>
        <taxon>Hexapoda</taxon>
        <taxon>Insecta</taxon>
        <taxon>Pterygota</taxon>
        <taxon>Neoptera</taxon>
        <taxon>Endopterygota</taxon>
        <taxon>Coleoptera</taxon>
        <taxon>Polyphaga</taxon>
        <taxon>Cucujiformia</taxon>
        <taxon>Tenebrionidae</taxon>
        <taxon>Zophobas</taxon>
    </lineage>
</organism>
<accession>A0AA38IM55</accession>
<dbReference type="Proteomes" id="UP001168821">
    <property type="component" value="Unassembled WGS sequence"/>
</dbReference>
<evidence type="ECO:0000313" key="1">
    <source>
        <dbReference type="EMBL" id="KAJ3657409.1"/>
    </source>
</evidence>